<protein>
    <submittedName>
        <fullName evidence="2">Major histocompatibility complex protein BAT4, contains G-patch and ankyrin domains</fullName>
    </submittedName>
</protein>
<dbReference type="EMBL" id="CCYD01001640">
    <property type="protein sequence ID" value="CEG45842.1"/>
    <property type="molecule type" value="Genomic_DNA"/>
</dbReference>
<name>A0A0P1AVU7_PLAHL</name>
<evidence type="ECO:0000313" key="2">
    <source>
        <dbReference type="EMBL" id="CEG45842.1"/>
    </source>
</evidence>
<evidence type="ECO:0000259" key="1">
    <source>
        <dbReference type="PROSITE" id="PS50174"/>
    </source>
</evidence>
<proteinExistence type="predicted"/>
<sequence length="598" mass="67817">MWQMAILTRFEALQNFLSTDEHHYLKSALFEQHKAFQVNAEIQSKEDSIETNNGESAHLERWTKWKLEDDKIHQLTSTIGSGADDMLKELNASVANLRFFARGKRGILYAGELRSTFEPVVAKVATEVTLSASVTLEARWLRAMNRMGIGAKLINAGNGWFVCERLQGKNVVEFLKEGDDISTPANTMWVLREMLCQSFAMDCMGVSKEEMTHPHRHIIIHRSTKEPERWQCTFIDFERCSHTKKPKNVTQLCQFLSSPRMFALLTDKGVKVNRTMLRQSSKRYKQNISAKTFSGIMQVFGLYVSALVTSYDGVCVFTHSGRIEYLDGCFRASPSSSQNFLDVNPLHFLAIFHQLTCLAIQEERATHDDQGVAFFRSLTPAIRLSDCVFHIVAATFTSICAVTSGKTRSLVAEKLSFGILVVAFSTPLRLETEFDRIDRALYVKDANVTEHDQSTAHLLSSCKGISVRKVWLPETNRGYQMLKSMGWQEPRGLGSGGDGRITPIKTTAKNDRAGIGAHSNKKEARAAHVTPQNENLMAVNGCSDEKCVQYRLARKRKHPLIMTKAQKKLQKHREQLREKAIKHELYMEGFDSYEEFLR</sequence>
<feature type="domain" description="G-patch" evidence="1">
    <location>
        <begin position="474"/>
        <end position="520"/>
    </location>
</feature>
<reference evidence="3" key="1">
    <citation type="submission" date="2014-09" db="EMBL/GenBank/DDBJ databases">
        <authorList>
            <person name="Sharma Rahul"/>
            <person name="Thines Marco"/>
        </authorList>
    </citation>
    <scope>NUCLEOTIDE SEQUENCE [LARGE SCALE GENOMIC DNA]</scope>
</reference>
<dbReference type="PROSITE" id="PS50174">
    <property type="entry name" value="G_PATCH"/>
    <property type="match status" value="1"/>
</dbReference>
<dbReference type="GO" id="GO:0003676">
    <property type="term" value="F:nucleic acid binding"/>
    <property type="evidence" value="ECO:0007669"/>
    <property type="project" value="InterPro"/>
</dbReference>
<dbReference type="Pfam" id="PF01585">
    <property type="entry name" value="G-patch"/>
    <property type="match status" value="1"/>
</dbReference>
<dbReference type="InterPro" id="IPR000467">
    <property type="entry name" value="G_patch_dom"/>
</dbReference>
<dbReference type="OMA" id="DIMRICL"/>
<dbReference type="InterPro" id="IPR039146">
    <property type="entry name" value="GPANK1"/>
</dbReference>
<evidence type="ECO:0000313" key="3">
    <source>
        <dbReference type="Proteomes" id="UP000054928"/>
    </source>
</evidence>
<dbReference type="Proteomes" id="UP000054928">
    <property type="component" value="Unassembled WGS sequence"/>
</dbReference>
<dbReference type="AlphaFoldDB" id="A0A0P1AVU7"/>
<keyword evidence="3" id="KW-1185">Reference proteome</keyword>
<dbReference type="SMART" id="SM00443">
    <property type="entry name" value="G_patch"/>
    <property type="match status" value="1"/>
</dbReference>
<dbReference type="GeneID" id="36397168"/>
<dbReference type="PANTHER" id="PTHR20923">
    <property type="entry name" value="BAT4 PROTEIN-RELATED"/>
    <property type="match status" value="1"/>
</dbReference>
<accession>A0A0P1AVU7</accession>
<dbReference type="PANTHER" id="PTHR20923:SF1">
    <property type="entry name" value="G PATCH DOMAIN AND ANKYRIN REPEAT-CONTAINING PROTEIN 1"/>
    <property type="match status" value="1"/>
</dbReference>
<dbReference type="OrthoDB" id="76533at2759"/>
<dbReference type="STRING" id="4781.A0A0P1AVU7"/>
<organism evidence="2 3">
    <name type="scientific">Plasmopara halstedii</name>
    <name type="common">Downy mildew of sunflower</name>
    <dbReference type="NCBI Taxonomy" id="4781"/>
    <lineage>
        <taxon>Eukaryota</taxon>
        <taxon>Sar</taxon>
        <taxon>Stramenopiles</taxon>
        <taxon>Oomycota</taxon>
        <taxon>Peronosporomycetes</taxon>
        <taxon>Peronosporales</taxon>
        <taxon>Peronosporaceae</taxon>
        <taxon>Plasmopara</taxon>
    </lineage>
</organism>
<dbReference type="RefSeq" id="XP_024582211.1">
    <property type="nucleotide sequence ID" value="XM_024716631.1"/>
</dbReference>